<name>A0A450W0S3_9GAMM</name>
<protein>
    <submittedName>
        <fullName evidence="1">Histidine kinase-, DNA gyrase B-, and HSP90-like ATPase</fullName>
    </submittedName>
</protein>
<dbReference type="Pfam" id="PF13589">
    <property type="entry name" value="HATPase_c_3"/>
    <property type="match status" value="1"/>
</dbReference>
<dbReference type="EMBL" id="CAADFM010000041">
    <property type="protein sequence ID" value="VFK10630.1"/>
    <property type="molecule type" value="Genomic_DNA"/>
</dbReference>
<evidence type="ECO:0000313" key="1">
    <source>
        <dbReference type="EMBL" id="VFK10630.1"/>
    </source>
</evidence>
<dbReference type="SUPFAM" id="SSF55874">
    <property type="entry name" value="ATPase domain of HSP90 chaperone/DNA topoisomerase II/histidine kinase"/>
    <property type="match status" value="1"/>
</dbReference>
<reference evidence="1" key="1">
    <citation type="submission" date="2019-02" db="EMBL/GenBank/DDBJ databases">
        <authorList>
            <person name="Gruber-Vodicka R. H."/>
            <person name="Seah K. B. B."/>
        </authorList>
    </citation>
    <scope>NUCLEOTIDE SEQUENCE</scope>
    <source>
        <strain evidence="1">BECK_S312</strain>
        <strain evidence="2">BECK_S426</strain>
    </source>
</reference>
<gene>
    <name evidence="1" type="ORF">BECKLPF1236A_GA0070988_100417</name>
    <name evidence="2" type="ORF">BECKLPF1236C_GA0070990_100389</name>
</gene>
<keyword evidence="1" id="KW-0418">Kinase</keyword>
<dbReference type="AlphaFoldDB" id="A0A450W0S3"/>
<sequence>MADEKHHTRIGAFVLETLTTGMYRNPLDTLREYIQNAFDAIRTAERQNIIQTGAGRIRVSISQKDRTLTIRDNGTGVAAADTAARLVNIGMSAKSLEIDAGFRGIGRLAGIAYCDELTFRTQALR</sequence>
<accession>A0A450W0S3</accession>
<dbReference type="InterPro" id="IPR036890">
    <property type="entry name" value="HATPase_C_sf"/>
</dbReference>
<proteinExistence type="predicted"/>
<dbReference type="Gene3D" id="3.30.565.10">
    <property type="entry name" value="Histidine kinase-like ATPase, C-terminal domain"/>
    <property type="match status" value="1"/>
</dbReference>
<dbReference type="EMBL" id="CAADFP010000038">
    <property type="protein sequence ID" value="VFK26719.1"/>
    <property type="molecule type" value="Genomic_DNA"/>
</dbReference>
<evidence type="ECO:0000313" key="2">
    <source>
        <dbReference type="EMBL" id="VFK26719.1"/>
    </source>
</evidence>
<dbReference type="GO" id="GO:0016301">
    <property type="term" value="F:kinase activity"/>
    <property type="evidence" value="ECO:0007669"/>
    <property type="project" value="UniProtKB-KW"/>
</dbReference>
<keyword evidence="1" id="KW-0808">Transferase</keyword>
<organism evidence="1">
    <name type="scientific">Candidatus Kentrum sp. LPFa</name>
    <dbReference type="NCBI Taxonomy" id="2126335"/>
    <lineage>
        <taxon>Bacteria</taxon>
        <taxon>Pseudomonadati</taxon>
        <taxon>Pseudomonadota</taxon>
        <taxon>Gammaproteobacteria</taxon>
        <taxon>Candidatus Kentrum</taxon>
    </lineage>
</organism>